<dbReference type="Proteomes" id="UP000601223">
    <property type="component" value="Unassembled WGS sequence"/>
</dbReference>
<comment type="caution">
    <text evidence="3">The sequence shown here is derived from an EMBL/GenBank/DDBJ whole genome shotgun (WGS) entry which is preliminary data.</text>
</comment>
<dbReference type="PROSITE" id="PS50846">
    <property type="entry name" value="HMA_2"/>
    <property type="match status" value="1"/>
</dbReference>
<dbReference type="GO" id="GO:0046872">
    <property type="term" value="F:metal ion binding"/>
    <property type="evidence" value="ECO:0007669"/>
    <property type="project" value="UniProtKB-KW"/>
</dbReference>
<dbReference type="EMBL" id="BONF01000018">
    <property type="protein sequence ID" value="GIF82122.1"/>
    <property type="molecule type" value="Genomic_DNA"/>
</dbReference>
<dbReference type="InterPro" id="IPR017969">
    <property type="entry name" value="Heavy-metal-associated_CS"/>
</dbReference>
<evidence type="ECO:0000313" key="4">
    <source>
        <dbReference type="Proteomes" id="UP000601223"/>
    </source>
</evidence>
<evidence type="ECO:0000313" key="3">
    <source>
        <dbReference type="EMBL" id="GIF82122.1"/>
    </source>
</evidence>
<dbReference type="Pfam" id="PF00403">
    <property type="entry name" value="HMA"/>
    <property type="match status" value="1"/>
</dbReference>
<dbReference type="InterPro" id="IPR006121">
    <property type="entry name" value="HMA_dom"/>
</dbReference>
<evidence type="ECO:0000259" key="2">
    <source>
        <dbReference type="PROSITE" id="PS50846"/>
    </source>
</evidence>
<dbReference type="PROSITE" id="PS01047">
    <property type="entry name" value="HMA_1"/>
    <property type="match status" value="1"/>
</dbReference>
<dbReference type="CDD" id="cd00371">
    <property type="entry name" value="HMA"/>
    <property type="match status" value="1"/>
</dbReference>
<proteinExistence type="predicted"/>
<evidence type="ECO:0000256" key="1">
    <source>
        <dbReference type="ARBA" id="ARBA00022723"/>
    </source>
</evidence>
<feature type="domain" description="HMA" evidence="2">
    <location>
        <begin position="21"/>
        <end position="84"/>
    </location>
</feature>
<keyword evidence="4" id="KW-1185">Reference proteome</keyword>
<organism evidence="3 4">
    <name type="scientific">Catellatospora bangladeshensis</name>
    <dbReference type="NCBI Taxonomy" id="310355"/>
    <lineage>
        <taxon>Bacteria</taxon>
        <taxon>Bacillati</taxon>
        <taxon>Actinomycetota</taxon>
        <taxon>Actinomycetes</taxon>
        <taxon>Micromonosporales</taxon>
        <taxon>Micromonosporaceae</taxon>
        <taxon>Catellatospora</taxon>
    </lineage>
</organism>
<dbReference type="RefSeq" id="WP_203746921.1">
    <property type="nucleotide sequence ID" value="NZ_BONF01000018.1"/>
</dbReference>
<dbReference type="Gene3D" id="3.30.70.100">
    <property type="match status" value="1"/>
</dbReference>
<name>A0A8J3NIF9_9ACTN</name>
<dbReference type="SUPFAM" id="SSF55008">
    <property type="entry name" value="HMA, heavy metal-associated domain"/>
    <property type="match status" value="1"/>
</dbReference>
<sequence>MGCCDSGTCTTTPAATDGVITGRAFAVSGMTCGSCAARVATAVRAVPGVTDATVDLATATLTVTGPASAAAITAAVTAAGYTAHP</sequence>
<reference evidence="3 4" key="1">
    <citation type="submission" date="2021-01" db="EMBL/GenBank/DDBJ databases">
        <title>Whole genome shotgun sequence of Catellatospora bangladeshensis NBRC 107357.</title>
        <authorList>
            <person name="Komaki H."/>
            <person name="Tamura T."/>
        </authorList>
    </citation>
    <scope>NUCLEOTIDE SEQUENCE [LARGE SCALE GENOMIC DNA]</scope>
    <source>
        <strain evidence="3 4">NBRC 107357</strain>
    </source>
</reference>
<accession>A0A8J3NIF9</accession>
<gene>
    <name evidence="3" type="ORF">Cba03nite_34710</name>
</gene>
<dbReference type="InterPro" id="IPR036163">
    <property type="entry name" value="HMA_dom_sf"/>
</dbReference>
<protein>
    <recommendedName>
        <fullName evidence="2">HMA domain-containing protein</fullName>
    </recommendedName>
</protein>
<keyword evidence="1" id="KW-0479">Metal-binding</keyword>
<dbReference type="AlphaFoldDB" id="A0A8J3NIF9"/>